<proteinExistence type="predicted"/>
<dbReference type="AlphaFoldDB" id="A0A2R6XL45"/>
<protein>
    <submittedName>
        <fullName evidence="1">Uncharacterized protein</fullName>
    </submittedName>
</protein>
<organism evidence="1 2">
    <name type="scientific">Marchantia polymorpha</name>
    <name type="common">Common liverwort</name>
    <name type="synonym">Marchantia aquatica</name>
    <dbReference type="NCBI Taxonomy" id="3197"/>
    <lineage>
        <taxon>Eukaryota</taxon>
        <taxon>Viridiplantae</taxon>
        <taxon>Streptophyta</taxon>
        <taxon>Embryophyta</taxon>
        <taxon>Marchantiophyta</taxon>
        <taxon>Marchantiopsida</taxon>
        <taxon>Marchantiidae</taxon>
        <taxon>Marchantiales</taxon>
        <taxon>Marchantiaceae</taxon>
        <taxon>Marchantia</taxon>
    </lineage>
</organism>
<name>A0A2R6XL45_MARPO</name>
<evidence type="ECO:0000313" key="1">
    <source>
        <dbReference type="EMBL" id="PTQ46812.1"/>
    </source>
</evidence>
<reference evidence="2" key="1">
    <citation type="journal article" date="2017" name="Cell">
        <title>Insights into land plant evolution garnered from the Marchantia polymorpha genome.</title>
        <authorList>
            <person name="Bowman J.L."/>
            <person name="Kohchi T."/>
            <person name="Yamato K.T."/>
            <person name="Jenkins J."/>
            <person name="Shu S."/>
            <person name="Ishizaki K."/>
            <person name="Yamaoka S."/>
            <person name="Nishihama R."/>
            <person name="Nakamura Y."/>
            <person name="Berger F."/>
            <person name="Adam C."/>
            <person name="Aki S.S."/>
            <person name="Althoff F."/>
            <person name="Araki T."/>
            <person name="Arteaga-Vazquez M.A."/>
            <person name="Balasubrmanian S."/>
            <person name="Barry K."/>
            <person name="Bauer D."/>
            <person name="Boehm C.R."/>
            <person name="Briginshaw L."/>
            <person name="Caballero-Perez J."/>
            <person name="Catarino B."/>
            <person name="Chen F."/>
            <person name="Chiyoda S."/>
            <person name="Chovatia M."/>
            <person name="Davies K.M."/>
            <person name="Delmans M."/>
            <person name="Demura T."/>
            <person name="Dierschke T."/>
            <person name="Dolan L."/>
            <person name="Dorantes-Acosta A.E."/>
            <person name="Eklund D.M."/>
            <person name="Florent S.N."/>
            <person name="Flores-Sandoval E."/>
            <person name="Fujiyama A."/>
            <person name="Fukuzawa H."/>
            <person name="Galik B."/>
            <person name="Grimanelli D."/>
            <person name="Grimwood J."/>
            <person name="Grossniklaus U."/>
            <person name="Hamada T."/>
            <person name="Haseloff J."/>
            <person name="Hetherington A.J."/>
            <person name="Higo A."/>
            <person name="Hirakawa Y."/>
            <person name="Hundley H.N."/>
            <person name="Ikeda Y."/>
            <person name="Inoue K."/>
            <person name="Inoue S.I."/>
            <person name="Ishida S."/>
            <person name="Jia Q."/>
            <person name="Kakita M."/>
            <person name="Kanazawa T."/>
            <person name="Kawai Y."/>
            <person name="Kawashima T."/>
            <person name="Kennedy M."/>
            <person name="Kinose K."/>
            <person name="Kinoshita T."/>
            <person name="Kohara Y."/>
            <person name="Koide E."/>
            <person name="Komatsu K."/>
            <person name="Kopischke S."/>
            <person name="Kubo M."/>
            <person name="Kyozuka J."/>
            <person name="Lagercrantz U."/>
            <person name="Lin S.S."/>
            <person name="Lindquist E."/>
            <person name="Lipzen A.M."/>
            <person name="Lu C.W."/>
            <person name="De Luna E."/>
            <person name="Martienssen R.A."/>
            <person name="Minamino N."/>
            <person name="Mizutani M."/>
            <person name="Mizutani M."/>
            <person name="Mochizuki N."/>
            <person name="Monte I."/>
            <person name="Mosher R."/>
            <person name="Nagasaki H."/>
            <person name="Nakagami H."/>
            <person name="Naramoto S."/>
            <person name="Nishitani K."/>
            <person name="Ohtani M."/>
            <person name="Okamoto T."/>
            <person name="Okumura M."/>
            <person name="Phillips J."/>
            <person name="Pollak B."/>
            <person name="Reinders A."/>
            <person name="Rovekamp M."/>
            <person name="Sano R."/>
            <person name="Sawa S."/>
            <person name="Schmid M.W."/>
            <person name="Shirakawa M."/>
            <person name="Solano R."/>
            <person name="Spunde A."/>
            <person name="Suetsugu N."/>
            <person name="Sugano S."/>
            <person name="Sugiyama A."/>
            <person name="Sun R."/>
            <person name="Suzuki Y."/>
            <person name="Takenaka M."/>
            <person name="Takezawa D."/>
            <person name="Tomogane H."/>
            <person name="Tsuzuki M."/>
            <person name="Ueda T."/>
            <person name="Umeda M."/>
            <person name="Ward J.M."/>
            <person name="Watanabe Y."/>
            <person name="Yazaki K."/>
            <person name="Yokoyama R."/>
            <person name="Yoshitake Y."/>
            <person name="Yotsui I."/>
            <person name="Zachgo S."/>
            <person name="Schmutz J."/>
        </authorList>
    </citation>
    <scope>NUCLEOTIDE SEQUENCE [LARGE SCALE GENOMIC DNA]</scope>
    <source>
        <strain evidence="2">Tak-1</strain>
    </source>
</reference>
<dbReference type="EMBL" id="KZ772682">
    <property type="protein sequence ID" value="PTQ46812.1"/>
    <property type="molecule type" value="Genomic_DNA"/>
</dbReference>
<sequence>MKQFSAQHADHVTCCRSCIEPGPHGTSRLVSPMSARPVCFCSGYPRTLLYPSLLPKGGEIAASGNSTVLQEVH</sequence>
<keyword evidence="2" id="KW-1185">Reference proteome</keyword>
<gene>
    <name evidence="1" type="ORF">MARPO_0010s0183</name>
</gene>
<accession>A0A2R6XL45</accession>
<dbReference type="Proteomes" id="UP000244005">
    <property type="component" value="Unassembled WGS sequence"/>
</dbReference>
<evidence type="ECO:0000313" key="2">
    <source>
        <dbReference type="Proteomes" id="UP000244005"/>
    </source>
</evidence>